<feature type="disulfide bond" evidence="5">
    <location>
        <begin position="554"/>
        <end position="581"/>
    </location>
</feature>
<feature type="disulfide bond" evidence="5">
    <location>
        <begin position="436"/>
        <end position="463"/>
    </location>
</feature>
<dbReference type="SMART" id="SM00034">
    <property type="entry name" value="CLECT"/>
    <property type="match status" value="1"/>
</dbReference>
<evidence type="ECO:0000256" key="4">
    <source>
        <dbReference type="ARBA" id="ARBA00023157"/>
    </source>
</evidence>
<keyword evidence="2 5" id="KW-0768">Sushi</keyword>
<protein>
    <submittedName>
        <fullName evidence="8">Sushi domain protein</fullName>
    </submittedName>
</protein>
<dbReference type="Pfam" id="PF00084">
    <property type="entry name" value="Sushi"/>
    <property type="match status" value="4"/>
</dbReference>
<name>A0A0D8Y9E8_DICVI</name>
<evidence type="ECO:0000313" key="9">
    <source>
        <dbReference type="Proteomes" id="UP000053766"/>
    </source>
</evidence>
<proteinExistence type="predicted"/>
<dbReference type="CDD" id="cd00037">
    <property type="entry name" value="CLECT"/>
    <property type="match status" value="1"/>
</dbReference>
<keyword evidence="3" id="KW-0732">Signal</keyword>
<feature type="disulfide bond" evidence="5">
    <location>
        <begin position="468"/>
        <end position="511"/>
    </location>
</feature>
<dbReference type="AlphaFoldDB" id="A0A0D8Y9E8"/>
<dbReference type="InterPro" id="IPR016186">
    <property type="entry name" value="C-type_lectin-like/link_sf"/>
</dbReference>
<dbReference type="CDD" id="cd00033">
    <property type="entry name" value="CCP"/>
    <property type="match status" value="4"/>
</dbReference>
<comment type="subcellular location">
    <subcellularLocation>
        <location evidence="1">Virion</location>
    </subcellularLocation>
</comment>
<dbReference type="InterPro" id="IPR001304">
    <property type="entry name" value="C-type_lectin-like"/>
</dbReference>
<feature type="domain" description="Sushi" evidence="7">
    <location>
        <begin position="525"/>
        <end position="583"/>
    </location>
</feature>
<evidence type="ECO:0000256" key="1">
    <source>
        <dbReference type="ARBA" id="ARBA00004328"/>
    </source>
</evidence>
<dbReference type="InterPro" id="IPR035976">
    <property type="entry name" value="Sushi/SCR/CCP_sf"/>
</dbReference>
<dbReference type="InterPro" id="IPR016187">
    <property type="entry name" value="CTDL_fold"/>
</dbReference>
<reference evidence="9" key="2">
    <citation type="journal article" date="2016" name="Sci. Rep.">
        <title>Dictyocaulus viviparus genome, variome and transcriptome elucidate lungworm biology and support future intervention.</title>
        <authorList>
            <person name="McNulty S.N."/>
            <person name="Strube C."/>
            <person name="Rosa B.A."/>
            <person name="Martin J.C."/>
            <person name="Tyagi R."/>
            <person name="Choi Y.J."/>
            <person name="Wang Q."/>
            <person name="Hallsworth Pepin K."/>
            <person name="Zhang X."/>
            <person name="Ozersky P."/>
            <person name="Wilson R.K."/>
            <person name="Sternberg P.W."/>
            <person name="Gasser R.B."/>
            <person name="Mitreva M."/>
        </authorList>
    </citation>
    <scope>NUCLEOTIDE SEQUENCE [LARGE SCALE GENOMIC DNA]</scope>
    <source>
        <strain evidence="9">HannoverDv2000</strain>
    </source>
</reference>
<dbReference type="SUPFAM" id="SSF56436">
    <property type="entry name" value="C-type lectin-like"/>
    <property type="match status" value="1"/>
</dbReference>
<evidence type="ECO:0000256" key="5">
    <source>
        <dbReference type="PROSITE-ProRule" id="PRU00302"/>
    </source>
</evidence>
<evidence type="ECO:0000259" key="7">
    <source>
        <dbReference type="PROSITE" id="PS50923"/>
    </source>
</evidence>
<dbReference type="PROSITE" id="PS50923">
    <property type="entry name" value="SUSHI"/>
    <property type="match status" value="4"/>
</dbReference>
<evidence type="ECO:0000313" key="8">
    <source>
        <dbReference type="EMBL" id="KJH51181.1"/>
    </source>
</evidence>
<dbReference type="PANTHER" id="PTHR45785">
    <property type="entry name" value="COMPLEMENT FACTOR H-RELATED"/>
    <property type="match status" value="1"/>
</dbReference>
<dbReference type="PANTHER" id="PTHR45785:SF2">
    <property type="entry name" value="COMPLEMENT FACTOR H-RELATED"/>
    <property type="match status" value="1"/>
</dbReference>
<dbReference type="STRING" id="29172.A0A0D8Y9E8"/>
<gene>
    <name evidence="8" type="ORF">DICVIV_02643</name>
</gene>
<dbReference type="EMBL" id="KN716189">
    <property type="protein sequence ID" value="KJH51181.1"/>
    <property type="molecule type" value="Genomic_DNA"/>
</dbReference>
<dbReference type="SUPFAM" id="SSF57535">
    <property type="entry name" value="Complement control module/SCR domain"/>
    <property type="match status" value="4"/>
</dbReference>
<feature type="domain" description="C-type lectin" evidence="6">
    <location>
        <begin position="283"/>
        <end position="402"/>
    </location>
</feature>
<dbReference type="Proteomes" id="UP000053766">
    <property type="component" value="Unassembled WGS sequence"/>
</dbReference>
<feature type="domain" description="Sushi" evidence="7">
    <location>
        <begin position="406"/>
        <end position="465"/>
    </location>
</feature>
<reference evidence="8 9" key="1">
    <citation type="submission" date="2013-11" db="EMBL/GenBank/DDBJ databases">
        <title>Draft genome of the bovine lungworm Dictyocaulus viviparus.</title>
        <authorList>
            <person name="Mitreva M."/>
        </authorList>
    </citation>
    <scope>NUCLEOTIDE SEQUENCE [LARGE SCALE GENOMIC DNA]</scope>
    <source>
        <strain evidence="8 9">HannoverDv2000</strain>
    </source>
</reference>
<dbReference type="InterPro" id="IPR000436">
    <property type="entry name" value="Sushi_SCR_CCP_dom"/>
</dbReference>
<feature type="domain" description="Sushi" evidence="7">
    <location>
        <begin position="39"/>
        <end position="100"/>
    </location>
</feature>
<comment type="caution">
    <text evidence="5">Lacks conserved residue(s) required for the propagation of feature annotation.</text>
</comment>
<feature type="domain" description="Sushi" evidence="7">
    <location>
        <begin position="466"/>
        <end position="522"/>
    </location>
</feature>
<dbReference type="InterPro" id="IPR051503">
    <property type="entry name" value="ComplSys_Reg/VirEntry_Med"/>
</dbReference>
<sequence length="755" mass="84491">MHRKNNYSDVVSEFHHSDLRRMQTIILLSSFWWNIVAALNCQHPFVPQNGQITFDLTPPYVPNAVAKYSCAPGFIRIGGNEKRVCSTTGSWIGDVPVCAIDVAAGKPIIQSSGNSTKQLFPQYCSITESIQGSWWEMDLLGSFTVHTVAVRVGKHTTSIVNIYLIQNDGDLHECDISQYSFMENATVYVRCEQSDVMKIRVISEFRLHLCSIKVTREKDCCSNPHLSEDNEVIGQLHWKMVNPTNLKASRKSEKSVVGDHDEDVSVSIWQCSSSATMDVLGVFDGLCYSMSRNEKTYWQQAQQKCLDRGSTLPMKISKGAQRAIRMALTTSQHHNDYFWIGVTSSPTNWRWADGTVVNDNDTDWYATRIPPSNRHEAVVLGRITDWRWIPSRQNVWNSFLCQSKPKSCTFPGIGEAGRVSFTSQNLVIGTYAIYTCEAGYEMIGNAKRRCEENALWSGSIPKCIKRKCGAAEPWPFSGIIRFISASTEFGSEIEYECPNGWKLVGLERRRCQEDGLWSGSAPSFVDCGTPPSIPNGRVSSTVTTTFESKTNYTCHDGYRLIGHDVVTCNSKGIWEPAIPVCYDSVALRKLKTEADENHVGEMTVLTILICLLLAAAIYRHSRTSASVAISDKSSTTFGASGLIYPSRSQMATNHMGDSSVVYYASNGIPFTKMEIPPHLLSLKQLPNGNIEATMPMSHVMIRPQLPTFLPSPTPSQLLYSFDYEPIYDFPPDVNRTENCQEESIYEKVPEVLKNT</sequence>
<organism evidence="8 9">
    <name type="scientific">Dictyocaulus viviparus</name>
    <name type="common">Bovine lungworm</name>
    <dbReference type="NCBI Taxonomy" id="29172"/>
    <lineage>
        <taxon>Eukaryota</taxon>
        <taxon>Metazoa</taxon>
        <taxon>Ecdysozoa</taxon>
        <taxon>Nematoda</taxon>
        <taxon>Chromadorea</taxon>
        <taxon>Rhabditida</taxon>
        <taxon>Rhabditina</taxon>
        <taxon>Rhabditomorpha</taxon>
        <taxon>Strongyloidea</taxon>
        <taxon>Metastrongylidae</taxon>
        <taxon>Dictyocaulus</taxon>
    </lineage>
</organism>
<accession>A0A0D8Y9E8</accession>
<dbReference type="Gene3D" id="2.10.70.10">
    <property type="entry name" value="Complement Module, domain 1"/>
    <property type="match status" value="4"/>
</dbReference>
<evidence type="ECO:0000256" key="3">
    <source>
        <dbReference type="ARBA" id="ARBA00022729"/>
    </source>
</evidence>
<keyword evidence="4 5" id="KW-1015">Disulfide bond</keyword>
<keyword evidence="9" id="KW-1185">Reference proteome</keyword>
<dbReference type="OrthoDB" id="547680at2759"/>
<evidence type="ECO:0000259" key="6">
    <source>
        <dbReference type="PROSITE" id="PS50041"/>
    </source>
</evidence>
<dbReference type="PROSITE" id="PS50041">
    <property type="entry name" value="C_TYPE_LECTIN_2"/>
    <property type="match status" value="1"/>
</dbReference>
<evidence type="ECO:0000256" key="2">
    <source>
        <dbReference type="ARBA" id="ARBA00022659"/>
    </source>
</evidence>
<dbReference type="Pfam" id="PF00059">
    <property type="entry name" value="Lectin_C"/>
    <property type="match status" value="1"/>
</dbReference>
<dbReference type="SMART" id="SM00032">
    <property type="entry name" value="CCP"/>
    <property type="match status" value="4"/>
</dbReference>
<dbReference type="Gene3D" id="3.10.100.10">
    <property type="entry name" value="Mannose-Binding Protein A, subunit A"/>
    <property type="match status" value="1"/>
</dbReference>